<protein>
    <submittedName>
        <fullName evidence="2">Uncharacterized protein</fullName>
    </submittedName>
</protein>
<dbReference type="AlphaFoldDB" id="A0A165N7G8"/>
<dbReference type="InterPro" id="IPR032675">
    <property type="entry name" value="LRR_dom_sf"/>
</dbReference>
<proteinExistence type="predicted"/>
<evidence type="ECO:0000313" key="2">
    <source>
        <dbReference type="EMBL" id="KZW00329.1"/>
    </source>
</evidence>
<sequence length="542" mass="60961">MSYAPLPTPADVAATLDSIAARENDIVVKERQIQELEDQIASHRETITSIRADIAAKRNYLAPIRRLPFEILGEIVTYCTTDKDAAVQVLRDMASICRTWRDATLRTPKAWSKITFSPRSHYAHHNVPHPRPGCRMHLETARDLNEWFDRSGTCRKDVCILLTPYASRDDVARDVASLSDFIARHATQIRSYKVAGHSYGGSWDDVDLVAPLFAPQFPNLHSLTLSSIYYSSTQLALDQTKSGIIARTPSLRHLRLASEYDVGELSGLSRRQLESIIINGRTNADGLFRTQRFDALRHLSLSTFNPTLAASNTSHQLLLPQLHTLHLSITIYDEGAIDSSFLDYFRAPRLEVAVLYLGGHKITKKETGCLLRPLADISESLRTLYLNGFGLTDTELISRLAQLTTVERLAITDTRLSDKVIDALATPKNKRLRDGWLMPKLSDIMISCLKSSSAKFTVSRDALRDLAVARRSAVDKALSKHKDPPVSVLANVAIGIEHEYDSERHATLQEVEGEWTWTLNDPVAPRLRNWWETVYRDAQKED</sequence>
<gene>
    <name evidence="2" type="ORF">EXIGLDRAFT_721864</name>
</gene>
<feature type="coiled-coil region" evidence="1">
    <location>
        <begin position="19"/>
        <end position="53"/>
    </location>
</feature>
<evidence type="ECO:0000256" key="1">
    <source>
        <dbReference type="SAM" id="Coils"/>
    </source>
</evidence>
<reference evidence="2 3" key="1">
    <citation type="journal article" date="2016" name="Mol. Biol. Evol.">
        <title>Comparative Genomics of Early-Diverging Mushroom-Forming Fungi Provides Insights into the Origins of Lignocellulose Decay Capabilities.</title>
        <authorList>
            <person name="Nagy L.G."/>
            <person name="Riley R."/>
            <person name="Tritt A."/>
            <person name="Adam C."/>
            <person name="Daum C."/>
            <person name="Floudas D."/>
            <person name="Sun H."/>
            <person name="Yadav J.S."/>
            <person name="Pangilinan J."/>
            <person name="Larsson K.H."/>
            <person name="Matsuura K."/>
            <person name="Barry K."/>
            <person name="Labutti K."/>
            <person name="Kuo R."/>
            <person name="Ohm R.A."/>
            <person name="Bhattacharya S.S."/>
            <person name="Shirouzu T."/>
            <person name="Yoshinaga Y."/>
            <person name="Martin F.M."/>
            <person name="Grigoriev I.V."/>
            <person name="Hibbett D.S."/>
        </authorList>
    </citation>
    <scope>NUCLEOTIDE SEQUENCE [LARGE SCALE GENOMIC DNA]</scope>
    <source>
        <strain evidence="2 3">HHB12029</strain>
    </source>
</reference>
<organism evidence="2 3">
    <name type="scientific">Exidia glandulosa HHB12029</name>
    <dbReference type="NCBI Taxonomy" id="1314781"/>
    <lineage>
        <taxon>Eukaryota</taxon>
        <taxon>Fungi</taxon>
        <taxon>Dikarya</taxon>
        <taxon>Basidiomycota</taxon>
        <taxon>Agaricomycotina</taxon>
        <taxon>Agaricomycetes</taxon>
        <taxon>Auriculariales</taxon>
        <taxon>Exidiaceae</taxon>
        <taxon>Exidia</taxon>
    </lineage>
</organism>
<keyword evidence="1" id="KW-0175">Coiled coil</keyword>
<dbReference type="Proteomes" id="UP000077266">
    <property type="component" value="Unassembled WGS sequence"/>
</dbReference>
<name>A0A165N7G8_EXIGL</name>
<accession>A0A165N7G8</accession>
<evidence type="ECO:0000313" key="3">
    <source>
        <dbReference type="Proteomes" id="UP000077266"/>
    </source>
</evidence>
<dbReference type="InParanoid" id="A0A165N7G8"/>
<keyword evidence="3" id="KW-1185">Reference proteome</keyword>
<dbReference type="STRING" id="1314781.A0A165N7G8"/>
<dbReference type="Gene3D" id="3.80.10.10">
    <property type="entry name" value="Ribonuclease Inhibitor"/>
    <property type="match status" value="1"/>
</dbReference>
<dbReference type="EMBL" id="KV425901">
    <property type="protein sequence ID" value="KZW00329.1"/>
    <property type="molecule type" value="Genomic_DNA"/>
</dbReference>
<dbReference type="OrthoDB" id="3269400at2759"/>
<dbReference type="SUPFAM" id="SSF52047">
    <property type="entry name" value="RNI-like"/>
    <property type="match status" value="1"/>
</dbReference>